<sequence length="147" mass="16111">MKNDREFMFRIILRAPVAGVRFALPKGSGANHTLVQIQQAEGDDLVFDLSAKIKTGKDGQPDFAGPFVQGPVAERFIYINIGTSAGQLDSPWSRRLKVPLRGITWEMVNLLIENSGRILETVVPGTAKDGTPTCATVKPFDGWRVTN</sequence>
<dbReference type="Proteomes" id="UP000263900">
    <property type="component" value="Chromosome"/>
</dbReference>
<protein>
    <submittedName>
        <fullName evidence="1">Uncharacterized protein</fullName>
    </submittedName>
</protein>
<dbReference type="KEGG" id="pseg:D3H65_10975"/>
<accession>A0A3B7MJV9</accession>
<evidence type="ECO:0000313" key="2">
    <source>
        <dbReference type="Proteomes" id="UP000263900"/>
    </source>
</evidence>
<keyword evidence="2" id="KW-1185">Reference proteome</keyword>
<dbReference type="RefSeq" id="WP_119050355.1">
    <property type="nucleotide sequence ID" value="NZ_CP032157.1"/>
</dbReference>
<proteinExistence type="predicted"/>
<dbReference type="AlphaFoldDB" id="A0A3B7MJV9"/>
<name>A0A3B7MJV9_9BACT</name>
<dbReference type="EMBL" id="CP032157">
    <property type="protein sequence ID" value="AXY74468.1"/>
    <property type="molecule type" value="Genomic_DNA"/>
</dbReference>
<dbReference type="Pfam" id="PF19452">
    <property type="entry name" value="DUF5990"/>
    <property type="match status" value="1"/>
</dbReference>
<evidence type="ECO:0000313" key="1">
    <source>
        <dbReference type="EMBL" id="AXY74468.1"/>
    </source>
</evidence>
<dbReference type="InterPro" id="IPR046032">
    <property type="entry name" value="DUF5990"/>
</dbReference>
<gene>
    <name evidence="1" type="ORF">D3H65_10975</name>
</gene>
<organism evidence="1 2">
    <name type="scientific">Paraflavitalea soli</name>
    <dbReference type="NCBI Taxonomy" id="2315862"/>
    <lineage>
        <taxon>Bacteria</taxon>
        <taxon>Pseudomonadati</taxon>
        <taxon>Bacteroidota</taxon>
        <taxon>Chitinophagia</taxon>
        <taxon>Chitinophagales</taxon>
        <taxon>Chitinophagaceae</taxon>
        <taxon>Paraflavitalea</taxon>
    </lineage>
</organism>
<reference evidence="1 2" key="1">
    <citation type="submission" date="2018-09" db="EMBL/GenBank/DDBJ databases">
        <title>Genome sequencing of strain 6GH32-13.</title>
        <authorList>
            <person name="Weon H.-Y."/>
            <person name="Heo J."/>
            <person name="Kwon S.-W."/>
        </authorList>
    </citation>
    <scope>NUCLEOTIDE SEQUENCE [LARGE SCALE GENOMIC DNA]</scope>
    <source>
        <strain evidence="1 2">5GH32-13</strain>
    </source>
</reference>
<dbReference type="OrthoDB" id="8796340at2"/>